<evidence type="ECO:0000313" key="2">
    <source>
        <dbReference type="EMBL" id="CAI5447263.1"/>
    </source>
</evidence>
<keyword evidence="1" id="KW-0732">Signal</keyword>
<accession>A0A9P1N292</accession>
<dbReference type="Proteomes" id="UP001152747">
    <property type="component" value="Unassembled WGS sequence"/>
</dbReference>
<reference evidence="2" key="1">
    <citation type="submission" date="2022-11" db="EMBL/GenBank/DDBJ databases">
        <authorList>
            <person name="Kikuchi T."/>
        </authorList>
    </citation>
    <scope>NUCLEOTIDE SEQUENCE</scope>
    <source>
        <strain evidence="2">PS1010</strain>
    </source>
</reference>
<comment type="caution">
    <text evidence="2">The sequence shown here is derived from an EMBL/GenBank/DDBJ whole genome shotgun (WGS) entry which is preliminary data.</text>
</comment>
<name>A0A9P1N292_9PELO</name>
<protein>
    <submittedName>
        <fullName evidence="2">Uncharacterized protein</fullName>
    </submittedName>
</protein>
<sequence length="69" mass="7949">MKVLLVILLAFFVLVDAKSIPREDDNNISKDCGAPFYMVEEIEYVPLFDKLTTTLQPIYTGEPFYEVNM</sequence>
<dbReference type="EMBL" id="CANHGI010000004">
    <property type="protein sequence ID" value="CAI5447263.1"/>
    <property type="molecule type" value="Genomic_DNA"/>
</dbReference>
<feature type="signal peptide" evidence="1">
    <location>
        <begin position="1"/>
        <end position="17"/>
    </location>
</feature>
<evidence type="ECO:0000313" key="3">
    <source>
        <dbReference type="Proteomes" id="UP001152747"/>
    </source>
</evidence>
<keyword evidence="3" id="KW-1185">Reference proteome</keyword>
<dbReference type="AlphaFoldDB" id="A0A9P1N292"/>
<proteinExistence type="predicted"/>
<gene>
    <name evidence="2" type="ORF">CAMP_LOCUS9900</name>
</gene>
<feature type="chain" id="PRO_5040118941" evidence="1">
    <location>
        <begin position="18"/>
        <end position="69"/>
    </location>
</feature>
<organism evidence="2 3">
    <name type="scientific">Caenorhabditis angaria</name>
    <dbReference type="NCBI Taxonomy" id="860376"/>
    <lineage>
        <taxon>Eukaryota</taxon>
        <taxon>Metazoa</taxon>
        <taxon>Ecdysozoa</taxon>
        <taxon>Nematoda</taxon>
        <taxon>Chromadorea</taxon>
        <taxon>Rhabditida</taxon>
        <taxon>Rhabditina</taxon>
        <taxon>Rhabditomorpha</taxon>
        <taxon>Rhabditoidea</taxon>
        <taxon>Rhabditidae</taxon>
        <taxon>Peloderinae</taxon>
        <taxon>Caenorhabditis</taxon>
    </lineage>
</organism>
<evidence type="ECO:0000256" key="1">
    <source>
        <dbReference type="SAM" id="SignalP"/>
    </source>
</evidence>